<dbReference type="Pfam" id="PF18862">
    <property type="entry name" value="ApeA_NTD1"/>
    <property type="match status" value="1"/>
</dbReference>
<comment type="caution">
    <text evidence="2">The sequence shown here is derived from an EMBL/GenBank/DDBJ whole genome shotgun (WGS) entry which is preliminary data.</text>
</comment>
<dbReference type="Proteomes" id="UP000323221">
    <property type="component" value="Unassembled WGS sequence"/>
</dbReference>
<keyword evidence="3" id="KW-1185">Reference proteome</keyword>
<feature type="domain" description="ApeA N-terminal" evidence="1">
    <location>
        <begin position="25"/>
        <end position="291"/>
    </location>
</feature>
<accession>A0A5M8QNV2</accession>
<sequence>MSRNNIALGEVRVGRVISEEESELPDQAATMTFDEERGVELHLPYFWEPEDGANPHYARAVQWFDLRESHLPTTLVFQDERGGVTLVGARVSGVSGRSACVGRVRAETVIFNTPRSIRPTYEVRQVTSTIDGLEEFADFRPVTHDTAFEDGGTHRTTVTVHADEAVTWEAEGFGFTIHSSVSWEAVEGRSFVIKDSRPTLITVSETGATPVQHVKAQWAVRALLSLLLGARTPWRSHEVMDNEFPLWGMGSIEHGPHNVQTLLSGTVKHHSAPPAESMPMPAFRLRDIGADGMRSWVERYADPRFERAVQPAVEVINGASAFLEPQLMMLAISLDRFGDYRFNDGVQRAMKTTIKRCLDDSGFDWSQVGSNEAIAASIANVNNDLKHPGRPTYPDGDVLTGVTRLARVIVRAQLFDLLNLDDHARRTFFGSAEVRNALTYFAHAGLTISDNGKFSRIAPEPEE</sequence>
<dbReference type="OrthoDB" id="5138520at2"/>
<organism evidence="2 3">
    <name type="scientific">Agrococcus sediminis</name>
    <dbReference type="NCBI Taxonomy" id="2599924"/>
    <lineage>
        <taxon>Bacteria</taxon>
        <taxon>Bacillati</taxon>
        <taxon>Actinomycetota</taxon>
        <taxon>Actinomycetes</taxon>
        <taxon>Micrococcales</taxon>
        <taxon>Microbacteriaceae</taxon>
        <taxon>Agrococcus</taxon>
    </lineage>
</organism>
<dbReference type="InterPro" id="IPR041223">
    <property type="entry name" value="ApeA_NTD"/>
</dbReference>
<protein>
    <recommendedName>
        <fullName evidence="1">ApeA N-terminal domain-containing protein</fullName>
    </recommendedName>
</protein>
<name>A0A5M8QNV2_9MICO</name>
<proteinExistence type="predicted"/>
<evidence type="ECO:0000313" key="3">
    <source>
        <dbReference type="Proteomes" id="UP000323221"/>
    </source>
</evidence>
<gene>
    <name evidence="2" type="ORF">FQ330_03100</name>
</gene>
<reference evidence="2 3" key="1">
    <citation type="submission" date="2019-08" db="EMBL/GenBank/DDBJ databases">
        <title>Agrococcus lahaulensis sp. nov., isolated from a cold desert of the Indian Himalayas.</title>
        <authorList>
            <person name="Qu J.H."/>
        </authorList>
    </citation>
    <scope>NUCLEOTIDE SEQUENCE [LARGE SCALE GENOMIC DNA]</scope>
    <source>
        <strain evidence="2 3">NS18</strain>
    </source>
</reference>
<dbReference type="RefSeq" id="WP_146355132.1">
    <property type="nucleotide sequence ID" value="NZ_VOIR01000011.1"/>
</dbReference>
<evidence type="ECO:0000313" key="2">
    <source>
        <dbReference type="EMBL" id="KAA6436406.1"/>
    </source>
</evidence>
<dbReference type="EMBL" id="VOIR01000011">
    <property type="protein sequence ID" value="KAA6436406.1"/>
    <property type="molecule type" value="Genomic_DNA"/>
</dbReference>
<dbReference type="AlphaFoldDB" id="A0A5M8QNV2"/>
<evidence type="ECO:0000259" key="1">
    <source>
        <dbReference type="Pfam" id="PF18862"/>
    </source>
</evidence>